<feature type="compositionally biased region" description="Low complexity" evidence="1">
    <location>
        <begin position="95"/>
        <end position="121"/>
    </location>
</feature>
<dbReference type="AlphaFoldDB" id="B8DKZ0"/>
<dbReference type="STRING" id="883.DvMF_0736"/>
<name>B8DKZ0_NITV9</name>
<dbReference type="EMBL" id="CP001197">
    <property type="protein sequence ID" value="ACL07693.1"/>
    <property type="molecule type" value="Genomic_DNA"/>
</dbReference>
<gene>
    <name evidence="2" type="ordered locus">DvMF_0736</name>
</gene>
<accession>B8DKZ0</accession>
<dbReference type="HOGENOM" id="CLU_1851967_0_0_7"/>
<dbReference type="KEGG" id="dvm:DvMF_0736"/>
<protein>
    <recommendedName>
        <fullName evidence="3">Mu-like prophage FluMu N-terminal domain-containing protein</fullName>
    </recommendedName>
</protein>
<reference evidence="2" key="1">
    <citation type="submission" date="2008-10" db="EMBL/GenBank/DDBJ databases">
        <title>Complete sequence of Desulfovibrio vulgaris str. 'Miyazaki F'.</title>
        <authorList>
            <person name="Lucas S."/>
            <person name="Copeland A."/>
            <person name="Lapidus A."/>
            <person name="Glavina del Rio T."/>
            <person name="Dalin E."/>
            <person name="Tice H."/>
            <person name="Bruce D."/>
            <person name="Goodwin L."/>
            <person name="Pitluck S."/>
            <person name="Sims D."/>
            <person name="Brettin T."/>
            <person name="Detter J.C."/>
            <person name="Han C."/>
            <person name="Larimer F."/>
            <person name="Land M."/>
            <person name="Hauser L."/>
            <person name="Kyrpides N."/>
            <person name="Mikhailova N."/>
            <person name="Hazen T.C."/>
            <person name="Richardson P."/>
        </authorList>
    </citation>
    <scope>NUCLEOTIDE SEQUENCE</scope>
    <source>
        <strain evidence="2">Miyazaki F</strain>
    </source>
</reference>
<proteinExistence type="predicted"/>
<evidence type="ECO:0000313" key="2">
    <source>
        <dbReference type="EMBL" id="ACL07693.1"/>
    </source>
</evidence>
<sequence>MRYAVTTRKNVECRYRAGLRFSPERAVVDADELGPARMSAILADPVLLAVPLGTPVDAGETEAGAVADAAPSGQDESSTGDAPAAQHTEDPQPAPEAAPALAPASAEVAAEAPAEVPATPASKASDKPNAKQNSKAGR</sequence>
<organism evidence="2">
    <name type="scientific">Nitratidesulfovibrio vulgaris (strain DSM 19637 / Miyazaki F)</name>
    <name type="common">Desulfovibrio vulgaris</name>
    <dbReference type="NCBI Taxonomy" id="883"/>
    <lineage>
        <taxon>Bacteria</taxon>
        <taxon>Pseudomonadati</taxon>
        <taxon>Thermodesulfobacteriota</taxon>
        <taxon>Desulfovibrionia</taxon>
        <taxon>Desulfovibrionales</taxon>
        <taxon>Desulfovibrionaceae</taxon>
        <taxon>Nitratidesulfovibrio</taxon>
    </lineage>
</organism>
<evidence type="ECO:0008006" key="3">
    <source>
        <dbReference type="Google" id="ProtNLM"/>
    </source>
</evidence>
<feature type="region of interest" description="Disordered" evidence="1">
    <location>
        <begin position="56"/>
        <end position="138"/>
    </location>
</feature>
<evidence type="ECO:0000256" key="1">
    <source>
        <dbReference type="SAM" id="MobiDB-lite"/>
    </source>
</evidence>